<keyword evidence="7" id="KW-0479">Metal-binding</keyword>
<geneLocation type="plasmid" evidence="19 20">
    <name>pBIND02</name>
</geneLocation>
<dbReference type="PROSITE" id="PS00866">
    <property type="entry name" value="CPSASE_1"/>
    <property type="match status" value="1"/>
</dbReference>
<dbReference type="FunFam" id="3.30.1490.20:FF:000018">
    <property type="entry name" value="Biotin carboxylase"/>
    <property type="match status" value="1"/>
</dbReference>
<dbReference type="InterPro" id="IPR004549">
    <property type="entry name" value="Acetyl_CoA_COase_biotin_COase"/>
</dbReference>
<keyword evidence="15" id="KW-0444">Lipid biosynthesis</keyword>
<dbReference type="eggNOG" id="COG0439">
    <property type="taxonomic scope" value="Bacteria"/>
</dbReference>
<dbReference type="Gene3D" id="3.30.470.20">
    <property type="entry name" value="ATP-grasp fold, B domain"/>
    <property type="match status" value="1"/>
</dbReference>
<evidence type="ECO:0000256" key="15">
    <source>
        <dbReference type="RuleBase" id="RU365063"/>
    </source>
</evidence>
<proteinExistence type="predicted"/>
<protein>
    <recommendedName>
        <fullName evidence="5 15">Biotin carboxylase</fullName>
        <ecNumber evidence="4 15">6.3.4.14</ecNumber>
    </recommendedName>
    <alternativeName>
        <fullName evidence="12 15">Acetyl-coenzyme A carboxylase biotin carboxylase subunit A</fullName>
    </alternativeName>
</protein>
<evidence type="ECO:0000256" key="8">
    <source>
        <dbReference type="ARBA" id="ARBA00022741"/>
    </source>
</evidence>
<reference evidence="19 20" key="1">
    <citation type="submission" date="2008-03" db="EMBL/GenBank/DDBJ databases">
        <title>Complete sequence of plasmid2 of Beijerinckia indica subsp. indica ATCC 9039.</title>
        <authorList>
            <consortium name="US DOE Joint Genome Institute"/>
            <person name="Copeland A."/>
            <person name="Lucas S."/>
            <person name="Lapidus A."/>
            <person name="Glavina del Rio T."/>
            <person name="Dalin E."/>
            <person name="Tice H."/>
            <person name="Bruce D."/>
            <person name="Goodwin L."/>
            <person name="Pitluck S."/>
            <person name="LaButti K."/>
            <person name="Schmutz J."/>
            <person name="Larimer F."/>
            <person name="Land M."/>
            <person name="Hauser L."/>
            <person name="Kyrpides N."/>
            <person name="Ivanova N."/>
            <person name="Dunfield P.F."/>
            <person name="Dedysh S.N."/>
            <person name="Liesack W."/>
            <person name="Saw J.H."/>
            <person name="Alam M."/>
            <person name="Chen Y."/>
            <person name="Murrell J.C."/>
            <person name="Richardson P."/>
        </authorList>
    </citation>
    <scope>NUCLEOTIDE SEQUENCE [LARGE SCALE GENOMIC DNA]</scope>
    <source>
        <strain evidence="20">ATCC 9039 / DSM 1715 / NCIMB 8712</strain>
        <plasmid evidence="19 20">pBIND02</plasmid>
    </source>
</reference>
<feature type="domain" description="Biotin carboxylation" evidence="18">
    <location>
        <begin position="1"/>
        <end position="444"/>
    </location>
</feature>
<dbReference type="NCBIfam" id="NF006367">
    <property type="entry name" value="PRK08591.1"/>
    <property type="match status" value="1"/>
</dbReference>
<dbReference type="SUPFAM" id="SSF56059">
    <property type="entry name" value="Glutathione synthetase ATP-binding domain-like"/>
    <property type="match status" value="1"/>
</dbReference>
<keyword evidence="15" id="KW-0275">Fatty acid biosynthesis</keyword>
<gene>
    <name evidence="19" type="ordered locus">Bind_3891</name>
</gene>
<dbReference type="InterPro" id="IPR011764">
    <property type="entry name" value="Biotin_carboxylation_dom"/>
</dbReference>
<keyword evidence="9 14" id="KW-0067">ATP-binding</keyword>
<keyword evidence="11 15" id="KW-0092">Biotin</keyword>
<dbReference type="InterPro" id="IPR051602">
    <property type="entry name" value="ACC_Biotin_Carboxylase"/>
</dbReference>
<keyword evidence="10" id="KW-0460">Magnesium</keyword>
<dbReference type="AlphaFoldDB" id="B2ILL9"/>
<dbReference type="InterPro" id="IPR016185">
    <property type="entry name" value="PreATP-grasp_dom_sf"/>
</dbReference>
<dbReference type="GO" id="GO:0004075">
    <property type="term" value="F:biotin carboxylase activity"/>
    <property type="evidence" value="ECO:0007669"/>
    <property type="project" value="UniProtKB-EC"/>
</dbReference>
<dbReference type="KEGG" id="bid:Bind_3891"/>
<evidence type="ECO:0000256" key="9">
    <source>
        <dbReference type="ARBA" id="ARBA00022840"/>
    </source>
</evidence>
<dbReference type="PANTHER" id="PTHR48095">
    <property type="entry name" value="PYRUVATE CARBOXYLASE SUBUNIT A"/>
    <property type="match status" value="1"/>
</dbReference>
<dbReference type="InterPro" id="IPR005479">
    <property type="entry name" value="CPAse_ATP-bd"/>
</dbReference>
<dbReference type="SUPFAM" id="SSF52440">
    <property type="entry name" value="PreATP-grasp domain"/>
    <property type="match status" value="1"/>
</dbReference>
<dbReference type="GO" id="GO:0005524">
    <property type="term" value="F:ATP binding"/>
    <property type="evidence" value="ECO:0007669"/>
    <property type="project" value="UniProtKB-UniRule"/>
</dbReference>
<comment type="subunit">
    <text evidence="3 15">Acetyl-CoA carboxylase is a heterohexamer of biotin carboxyl carrier protein, biotin carboxylase and the two subunits of carboxyl transferase in a 2:2 complex.</text>
</comment>
<evidence type="ECO:0000256" key="6">
    <source>
        <dbReference type="ARBA" id="ARBA00022598"/>
    </source>
</evidence>
<name>B2ILL9_BEII9</name>
<dbReference type="GO" id="GO:2001295">
    <property type="term" value="P:malonyl-CoA biosynthetic process"/>
    <property type="evidence" value="ECO:0007669"/>
    <property type="project" value="UniProtKB-UniPathway"/>
</dbReference>
<evidence type="ECO:0000256" key="12">
    <source>
        <dbReference type="ARBA" id="ARBA00033786"/>
    </source>
</evidence>
<dbReference type="UniPathway" id="UPA00655">
    <property type="reaction ID" value="UER00711"/>
</dbReference>
<dbReference type="GO" id="GO:0046872">
    <property type="term" value="F:metal ion binding"/>
    <property type="evidence" value="ECO:0007669"/>
    <property type="project" value="UniProtKB-KW"/>
</dbReference>
<feature type="compositionally biased region" description="Basic and acidic residues" evidence="16">
    <location>
        <begin position="474"/>
        <end position="485"/>
    </location>
</feature>
<keyword evidence="6 15" id="KW-0436">Ligase</keyword>
<sequence>MFSKILIANRGEIALRVLRAAQELGISTVAVHSTADAEAMHVKLAHESVCLGPPPARESYLNIPAIIAACQITGAEAVHPGYGFLSENAHFAEILAAHNIAFIGPKPEHIRIMGDKIEAKRTAISLGIPCVPGSSGALNHAEEALDIAEGIGFPVLIKAASGGGGRGMKVAHSRDEFASAVATASSEAKAAFGDGSVYLEKYLENPRHIEIQVLGDGRGNAVHLGERDCSLQRRHQKVWEESPSPVLDETQREEICEICAVAMRKLGYLGVGTIEFLYKDGKFYFIEMNTRIQVEHPVTEMITGFDLVNEQIKIAAGQPLSIIQDQVVVRGHAIECRINAEDPTTFTPSPGRIGQYHTPGGIGIRIDSAAYAGYKIPPTYDSLIGKLIVHGPNRKEALMRLRRALDEFIVDGIKTTIPLFQRLVNNADIQNGQYSIHWLEAFLAAVAEDVVLTVETNMNEAEEADEPDELDAPDGIKVRQSRSVEDPWTGNPPCAIARSTGEPQLPSPNELAYQGHKRPSVLRAP</sequence>
<keyword evidence="15" id="KW-0276">Fatty acid metabolism</keyword>
<dbReference type="InterPro" id="IPR011054">
    <property type="entry name" value="Rudment_hybrid_motif"/>
</dbReference>
<evidence type="ECO:0000313" key="19">
    <source>
        <dbReference type="EMBL" id="ACB97419.1"/>
    </source>
</evidence>
<dbReference type="HOGENOM" id="CLU_000395_3_2_5"/>
<keyword evidence="20" id="KW-1185">Reference proteome</keyword>
<feature type="region of interest" description="Disordered" evidence="16">
    <location>
        <begin position="460"/>
        <end position="525"/>
    </location>
</feature>
<feature type="compositionally biased region" description="Basic residues" evidence="16">
    <location>
        <begin position="515"/>
        <end position="525"/>
    </location>
</feature>
<dbReference type="EMBL" id="CP001018">
    <property type="protein sequence ID" value="ACB97419.1"/>
    <property type="molecule type" value="Genomic_DNA"/>
</dbReference>
<evidence type="ECO:0000256" key="1">
    <source>
        <dbReference type="ARBA" id="ARBA00003761"/>
    </source>
</evidence>
<evidence type="ECO:0000313" key="20">
    <source>
        <dbReference type="Proteomes" id="UP000001695"/>
    </source>
</evidence>
<dbReference type="OrthoDB" id="9763189at2"/>
<evidence type="ECO:0000256" key="13">
    <source>
        <dbReference type="ARBA" id="ARBA00048600"/>
    </source>
</evidence>
<evidence type="ECO:0000256" key="14">
    <source>
        <dbReference type="PROSITE-ProRule" id="PRU00409"/>
    </source>
</evidence>
<dbReference type="Pfam" id="PF00289">
    <property type="entry name" value="Biotin_carb_N"/>
    <property type="match status" value="1"/>
</dbReference>
<evidence type="ECO:0000256" key="5">
    <source>
        <dbReference type="ARBA" id="ARBA00017242"/>
    </source>
</evidence>
<comment type="pathway">
    <text evidence="2 15">Lipid metabolism; malonyl-CoA biosynthesis; malonyl-CoA from acetyl-CoA: step 1/1.</text>
</comment>
<evidence type="ECO:0000259" key="18">
    <source>
        <dbReference type="PROSITE" id="PS50979"/>
    </source>
</evidence>
<keyword evidence="15" id="KW-0443">Lipid metabolism</keyword>
<dbReference type="Proteomes" id="UP000001695">
    <property type="component" value="Plasmid pBIND02"/>
</dbReference>
<comment type="catalytic activity">
    <reaction evidence="13 15">
        <text>N(6)-biotinyl-L-lysyl-[protein] + hydrogencarbonate + ATP = N(6)-carboxybiotinyl-L-lysyl-[protein] + ADP + phosphate + H(+)</text>
        <dbReference type="Rhea" id="RHEA:13501"/>
        <dbReference type="Rhea" id="RHEA-COMP:10505"/>
        <dbReference type="Rhea" id="RHEA-COMP:10506"/>
        <dbReference type="ChEBI" id="CHEBI:15378"/>
        <dbReference type="ChEBI" id="CHEBI:17544"/>
        <dbReference type="ChEBI" id="CHEBI:30616"/>
        <dbReference type="ChEBI" id="CHEBI:43474"/>
        <dbReference type="ChEBI" id="CHEBI:83144"/>
        <dbReference type="ChEBI" id="CHEBI:83145"/>
        <dbReference type="ChEBI" id="CHEBI:456216"/>
        <dbReference type="EC" id="6.3.4.14"/>
    </reaction>
</comment>
<dbReference type="SMART" id="SM00878">
    <property type="entry name" value="Biotin_carb_C"/>
    <property type="match status" value="1"/>
</dbReference>
<evidence type="ECO:0000256" key="11">
    <source>
        <dbReference type="ARBA" id="ARBA00023267"/>
    </source>
</evidence>
<dbReference type="InterPro" id="IPR005481">
    <property type="entry name" value="BC-like_N"/>
</dbReference>
<keyword evidence="19" id="KW-0614">Plasmid</keyword>
<evidence type="ECO:0000256" key="10">
    <source>
        <dbReference type="ARBA" id="ARBA00022842"/>
    </source>
</evidence>
<dbReference type="FunFam" id="3.40.50.20:FF:000010">
    <property type="entry name" value="Propionyl-CoA carboxylase subunit alpha"/>
    <property type="match status" value="1"/>
</dbReference>
<dbReference type="SUPFAM" id="SSF51246">
    <property type="entry name" value="Rudiment single hybrid motif"/>
    <property type="match status" value="1"/>
</dbReference>
<evidence type="ECO:0000256" key="2">
    <source>
        <dbReference type="ARBA" id="ARBA00004956"/>
    </source>
</evidence>
<feature type="compositionally biased region" description="Acidic residues" evidence="16">
    <location>
        <begin position="460"/>
        <end position="472"/>
    </location>
</feature>
<dbReference type="Pfam" id="PF02786">
    <property type="entry name" value="CPSase_L_D2"/>
    <property type="match status" value="1"/>
</dbReference>
<dbReference type="InterPro" id="IPR005482">
    <property type="entry name" value="Biotin_COase_C"/>
</dbReference>
<keyword evidence="8 14" id="KW-0547">Nucleotide-binding</keyword>
<dbReference type="PROSITE" id="PS50975">
    <property type="entry name" value="ATP_GRASP"/>
    <property type="match status" value="1"/>
</dbReference>
<dbReference type="InterPro" id="IPR011761">
    <property type="entry name" value="ATP-grasp"/>
</dbReference>
<dbReference type="NCBIfam" id="TIGR00514">
    <property type="entry name" value="accC"/>
    <property type="match status" value="1"/>
</dbReference>
<dbReference type="EC" id="6.3.4.14" evidence="4 15"/>
<dbReference type="PROSITE" id="PS00867">
    <property type="entry name" value="CPSASE_2"/>
    <property type="match status" value="1"/>
</dbReference>
<evidence type="ECO:0000259" key="17">
    <source>
        <dbReference type="PROSITE" id="PS50975"/>
    </source>
</evidence>
<evidence type="ECO:0000256" key="16">
    <source>
        <dbReference type="SAM" id="MobiDB-lite"/>
    </source>
</evidence>
<organism evidence="19 20">
    <name type="scientific">Beijerinckia indica subsp. indica (strain ATCC 9039 / DSM 1715 / NCIMB 8712)</name>
    <dbReference type="NCBI Taxonomy" id="395963"/>
    <lineage>
        <taxon>Bacteria</taxon>
        <taxon>Pseudomonadati</taxon>
        <taxon>Pseudomonadota</taxon>
        <taxon>Alphaproteobacteria</taxon>
        <taxon>Hyphomicrobiales</taxon>
        <taxon>Beijerinckiaceae</taxon>
        <taxon>Beijerinckia</taxon>
    </lineage>
</organism>
<dbReference type="GO" id="GO:0006633">
    <property type="term" value="P:fatty acid biosynthetic process"/>
    <property type="evidence" value="ECO:0007669"/>
    <property type="project" value="UniProtKB-KW"/>
</dbReference>
<evidence type="ECO:0000256" key="3">
    <source>
        <dbReference type="ARBA" id="ARBA00011750"/>
    </source>
</evidence>
<dbReference type="PANTHER" id="PTHR48095:SF2">
    <property type="entry name" value="BIOTIN CARBOXYLASE, CHLOROPLASTIC"/>
    <property type="match status" value="1"/>
</dbReference>
<feature type="domain" description="ATP-grasp" evidence="17">
    <location>
        <begin position="120"/>
        <end position="316"/>
    </location>
</feature>
<dbReference type="Pfam" id="PF02785">
    <property type="entry name" value="Biotin_carb_C"/>
    <property type="match status" value="1"/>
</dbReference>
<accession>B2ILL9</accession>
<evidence type="ECO:0000256" key="7">
    <source>
        <dbReference type="ARBA" id="ARBA00022723"/>
    </source>
</evidence>
<comment type="function">
    <text evidence="1 15">This protein is a component of the acetyl coenzyme A carboxylase complex; first, biotin carboxylase catalyzes the carboxylation of the carrier protein and then the transcarboxylase transfers the carboxyl group to form malonyl-CoA.</text>
</comment>
<dbReference type="PROSITE" id="PS50979">
    <property type="entry name" value="BC"/>
    <property type="match status" value="1"/>
</dbReference>
<evidence type="ECO:0000256" key="4">
    <source>
        <dbReference type="ARBA" id="ARBA00013263"/>
    </source>
</evidence>